<dbReference type="InterPro" id="IPR044824">
    <property type="entry name" value="MAIN-like"/>
</dbReference>
<dbReference type="PANTHER" id="PTHR46033:SF8">
    <property type="entry name" value="PROTEIN MAINTENANCE OF MERISTEMS-LIKE"/>
    <property type="match status" value="1"/>
</dbReference>
<dbReference type="PANTHER" id="PTHR46033">
    <property type="entry name" value="PROTEIN MAIN-LIKE 2"/>
    <property type="match status" value="1"/>
</dbReference>
<dbReference type="OrthoDB" id="960611at2759"/>
<evidence type="ECO:0000313" key="3">
    <source>
        <dbReference type="EMBL" id="KAG8472750.1"/>
    </source>
</evidence>
<proteinExistence type="predicted"/>
<feature type="compositionally biased region" description="Polar residues" evidence="1">
    <location>
        <begin position="314"/>
        <end position="340"/>
    </location>
</feature>
<keyword evidence="4" id="KW-1185">Reference proteome</keyword>
<protein>
    <recommendedName>
        <fullName evidence="2">Aminotransferase-like plant mobile domain-containing protein</fullName>
    </recommendedName>
</protein>
<feature type="domain" description="Aminotransferase-like plant mobile" evidence="2">
    <location>
        <begin position="42"/>
        <end position="182"/>
    </location>
</feature>
<accession>A0A8J5Y6C0</accession>
<name>A0A8J5Y6C0_9ROSI</name>
<gene>
    <name evidence="3" type="ORF">CXB51_034645</name>
</gene>
<feature type="region of interest" description="Disordered" evidence="1">
    <location>
        <begin position="302"/>
        <end position="340"/>
    </location>
</feature>
<dbReference type="AlphaFoldDB" id="A0A8J5Y6C0"/>
<comment type="caution">
    <text evidence="3">The sequence shown here is derived from an EMBL/GenBank/DDBJ whole genome shotgun (WGS) entry which is preliminary data.</text>
</comment>
<dbReference type="InterPro" id="IPR019557">
    <property type="entry name" value="AminoTfrase-like_pln_mobile"/>
</dbReference>
<evidence type="ECO:0000313" key="4">
    <source>
        <dbReference type="Proteomes" id="UP000701853"/>
    </source>
</evidence>
<dbReference type="Pfam" id="PF10536">
    <property type="entry name" value="PMD"/>
    <property type="match status" value="1"/>
</dbReference>
<dbReference type="EMBL" id="JAHUZN010000013">
    <property type="protein sequence ID" value="KAG8472750.1"/>
    <property type="molecule type" value="Genomic_DNA"/>
</dbReference>
<reference evidence="3 4" key="1">
    <citation type="journal article" date="2021" name="bioRxiv">
        <title>The Gossypium anomalum genome as a resource for cotton improvement and evolutionary analysis of hybrid incompatibility.</title>
        <authorList>
            <person name="Grover C.E."/>
            <person name="Yuan D."/>
            <person name="Arick M.A."/>
            <person name="Miller E.R."/>
            <person name="Hu G."/>
            <person name="Peterson D.G."/>
            <person name="Wendel J.F."/>
            <person name="Udall J.A."/>
        </authorList>
    </citation>
    <scope>NUCLEOTIDE SEQUENCE [LARGE SCALE GENOMIC DNA]</scope>
    <source>
        <strain evidence="3">JFW-Udall</strain>
        <tissue evidence="3">Leaf</tissue>
    </source>
</reference>
<dbReference type="GO" id="GO:0010073">
    <property type="term" value="P:meristem maintenance"/>
    <property type="evidence" value="ECO:0007669"/>
    <property type="project" value="InterPro"/>
</dbReference>
<evidence type="ECO:0000259" key="2">
    <source>
        <dbReference type="Pfam" id="PF10536"/>
    </source>
</evidence>
<dbReference type="Proteomes" id="UP000701853">
    <property type="component" value="Chromosome 13"/>
</dbReference>
<sequence>MSSLPSPLIENYLREVGFWHAATIGQGCKLDPKLISALIERLPVDGATVTRSVQSADWEAICYDLLGAILDNIYGGQIEMSWLQDTFPELGNDLIELERIRYAGAYILEMIGCYLMPDLSRNLIHLRWLLKLVDFRVAGKLSWGSTVLAPLYREMCRATSPNKAKFGGCLSLLQSWAEWNHLVSYVGIPTALEDIRFLLDQRSEAQFQWTPYEDPAIRAVISEEFFQNPNIWYVNVPLSEYIKIWENRYNHIPDHEPIIVPELACTPDYMSWFRIHGKAYLLLEKQRRRQIYVERKQRGPLNLRGMDDRMGPSTAPTQSLGPSTVPTQSPGSMPQPTTPTSHPLQIMLGTYPSPYMYFNPYMFPFPSPMPSWNVWPDTSPFPMTFTQPMIYRPSSPEGSHGAPSVSSSPYHSPLPYGWCKHLHILYSTKVGPPLNTHNWSNQGGI</sequence>
<organism evidence="3 4">
    <name type="scientific">Gossypium anomalum</name>
    <dbReference type="NCBI Taxonomy" id="47600"/>
    <lineage>
        <taxon>Eukaryota</taxon>
        <taxon>Viridiplantae</taxon>
        <taxon>Streptophyta</taxon>
        <taxon>Embryophyta</taxon>
        <taxon>Tracheophyta</taxon>
        <taxon>Spermatophyta</taxon>
        <taxon>Magnoliopsida</taxon>
        <taxon>eudicotyledons</taxon>
        <taxon>Gunneridae</taxon>
        <taxon>Pentapetalae</taxon>
        <taxon>rosids</taxon>
        <taxon>malvids</taxon>
        <taxon>Malvales</taxon>
        <taxon>Malvaceae</taxon>
        <taxon>Malvoideae</taxon>
        <taxon>Gossypium</taxon>
    </lineage>
</organism>
<evidence type="ECO:0000256" key="1">
    <source>
        <dbReference type="SAM" id="MobiDB-lite"/>
    </source>
</evidence>